<evidence type="ECO:0000256" key="1">
    <source>
        <dbReference type="SAM" id="Phobius"/>
    </source>
</evidence>
<keyword evidence="1" id="KW-0472">Membrane</keyword>
<gene>
    <name evidence="2" type="ORF">C7383_102427</name>
</gene>
<name>A0AB73T8N8_9FIRM</name>
<accession>A0AB73T8N8</accession>
<feature type="transmembrane region" description="Helical" evidence="1">
    <location>
        <begin position="145"/>
        <end position="163"/>
    </location>
</feature>
<sequence length="175" mass="19731">MERSFYYYLGLAAGIALGVIIVAIAWRIRKKKGLSCAYDERQIAARGKAYKYGFFTFLIYFALYGIFQMFTEGKYVTSIVGITIGICVAVFVFASNAVWNDAYFSVQESPSYYMWLFFAVGLMNLVNGARGLLGHGEEEMFEENIMCLSVGVMFVLLMAVVVVKRQKDKKEGEAE</sequence>
<keyword evidence="1" id="KW-0812">Transmembrane</keyword>
<feature type="transmembrane region" description="Helical" evidence="1">
    <location>
        <begin position="112"/>
        <end position="133"/>
    </location>
</feature>
<reference evidence="2 3" key="1">
    <citation type="submission" date="2018-05" db="EMBL/GenBank/DDBJ databases">
        <authorList>
            <person name="Goeker M."/>
            <person name="Huntemann M."/>
            <person name="Clum A."/>
            <person name="Pillay M."/>
            <person name="Palaniappan K."/>
            <person name="Varghese N."/>
            <person name="Mikhailova N."/>
            <person name="Stamatis D."/>
            <person name="Reddy T."/>
            <person name="Daum C."/>
            <person name="Shapiro N."/>
            <person name="Ivanova N."/>
            <person name="Kyrpides N."/>
            <person name="Woyke T."/>
        </authorList>
    </citation>
    <scope>NUCLEOTIDE SEQUENCE [LARGE SCALE GENOMIC DNA]</scope>
    <source>
        <strain evidence="2 3">DSM 26524</strain>
    </source>
</reference>
<evidence type="ECO:0000313" key="2">
    <source>
        <dbReference type="EMBL" id="PWJ78290.1"/>
    </source>
</evidence>
<feature type="transmembrane region" description="Helical" evidence="1">
    <location>
        <begin position="49"/>
        <end position="67"/>
    </location>
</feature>
<feature type="transmembrane region" description="Helical" evidence="1">
    <location>
        <begin position="6"/>
        <end position="28"/>
    </location>
</feature>
<organism evidence="2 3">
    <name type="scientific">Murimonas intestini</name>
    <dbReference type="NCBI Taxonomy" id="1337051"/>
    <lineage>
        <taxon>Bacteria</taxon>
        <taxon>Bacillati</taxon>
        <taxon>Bacillota</taxon>
        <taxon>Clostridia</taxon>
        <taxon>Lachnospirales</taxon>
        <taxon>Lachnospiraceae</taxon>
        <taxon>Murimonas</taxon>
    </lineage>
</organism>
<feature type="transmembrane region" description="Helical" evidence="1">
    <location>
        <begin position="79"/>
        <end position="100"/>
    </location>
</feature>
<comment type="caution">
    <text evidence="2">The sequence shown here is derived from an EMBL/GenBank/DDBJ whole genome shotgun (WGS) entry which is preliminary data.</text>
</comment>
<keyword evidence="3" id="KW-1185">Reference proteome</keyword>
<dbReference type="Proteomes" id="UP000245412">
    <property type="component" value="Unassembled WGS sequence"/>
</dbReference>
<dbReference type="EMBL" id="QGGY01000002">
    <property type="protein sequence ID" value="PWJ78290.1"/>
    <property type="molecule type" value="Genomic_DNA"/>
</dbReference>
<keyword evidence="1" id="KW-1133">Transmembrane helix</keyword>
<dbReference type="RefSeq" id="WP_109625217.1">
    <property type="nucleotide sequence ID" value="NZ_CABJAT010000002.1"/>
</dbReference>
<dbReference type="AlphaFoldDB" id="A0AB73T8N8"/>
<evidence type="ECO:0000313" key="3">
    <source>
        <dbReference type="Proteomes" id="UP000245412"/>
    </source>
</evidence>
<proteinExistence type="predicted"/>
<protein>
    <submittedName>
        <fullName evidence="2">Uncharacterized protein</fullName>
    </submittedName>
</protein>